<comment type="caution">
    <text evidence="2">The sequence shown here is derived from an EMBL/GenBank/DDBJ whole genome shotgun (WGS) entry which is preliminary data.</text>
</comment>
<feature type="region of interest" description="Disordered" evidence="1">
    <location>
        <begin position="1"/>
        <end position="28"/>
    </location>
</feature>
<organism evidence="2 3">
    <name type="scientific">Luteimonas terricola</name>
    <dbReference type="NCBI Taxonomy" id="645597"/>
    <lineage>
        <taxon>Bacteria</taxon>
        <taxon>Pseudomonadati</taxon>
        <taxon>Pseudomonadota</taxon>
        <taxon>Gammaproteobacteria</taxon>
        <taxon>Lysobacterales</taxon>
        <taxon>Lysobacteraceae</taxon>
        <taxon>Luteimonas</taxon>
    </lineage>
</organism>
<feature type="region of interest" description="Disordered" evidence="1">
    <location>
        <begin position="139"/>
        <end position="170"/>
    </location>
</feature>
<dbReference type="Proteomes" id="UP000599009">
    <property type="component" value="Unassembled WGS sequence"/>
</dbReference>
<keyword evidence="3" id="KW-1185">Reference proteome</keyword>
<reference evidence="3" key="1">
    <citation type="journal article" date="2019" name="Int. J. Syst. Evol. Microbiol.">
        <title>The Global Catalogue of Microorganisms (GCM) 10K type strain sequencing project: providing services to taxonomists for standard genome sequencing and annotation.</title>
        <authorList>
            <consortium name="The Broad Institute Genomics Platform"/>
            <consortium name="The Broad Institute Genome Sequencing Center for Infectious Disease"/>
            <person name="Wu L."/>
            <person name="Ma J."/>
        </authorList>
    </citation>
    <scope>NUCLEOTIDE SEQUENCE [LARGE SCALE GENOMIC DNA]</scope>
    <source>
        <strain evidence="3">CGMCC 1.8985</strain>
    </source>
</reference>
<dbReference type="Pfam" id="PF11445">
    <property type="entry name" value="DUF2894"/>
    <property type="match status" value="1"/>
</dbReference>
<evidence type="ECO:0000313" key="2">
    <source>
        <dbReference type="EMBL" id="GGK14382.1"/>
    </source>
</evidence>
<protein>
    <recommendedName>
        <fullName evidence="4">DUF2894 domain-containing protein</fullName>
    </recommendedName>
</protein>
<sequence>MADSVREGVVPEVSGGDDGVPSGQRRTPSASALGGLLGALEQWANERDALAAAASLQGRAAWPELPALQGFRALWAGLRMEEQVRRALAPAPAGAGPLNSSTLVHRTLVLMREESPGYLRHFTAYVDALACLQDLQGQAMPSGTDAPAAGRKRAKGRARAARGTVPNGPA</sequence>
<dbReference type="EMBL" id="BMME01000001">
    <property type="protein sequence ID" value="GGK14382.1"/>
    <property type="molecule type" value="Genomic_DNA"/>
</dbReference>
<name>A0ABQ2EKE2_9GAMM</name>
<evidence type="ECO:0000256" key="1">
    <source>
        <dbReference type="SAM" id="MobiDB-lite"/>
    </source>
</evidence>
<evidence type="ECO:0008006" key="4">
    <source>
        <dbReference type="Google" id="ProtNLM"/>
    </source>
</evidence>
<feature type="compositionally biased region" description="Basic residues" evidence="1">
    <location>
        <begin position="150"/>
        <end position="160"/>
    </location>
</feature>
<dbReference type="RefSeq" id="WP_132986033.1">
    <property type="nucleotide sequence ID" value="NZ_BMME01000001.1"/>
</dbReference>
<proteinExistence type="predicted"/>
<dbReference type="InterPro" id="IPR021549">
    <property type="entry name" value="DUF2894"/>
</dbReference>
<accession>A0ABQ2EKE2</accession>
<gene>
    <name evidence="2" type="ORF">GCM10011394_24520</name>
</gene>
<evidence type="ECO:0000313" key="3">
    <source>
        <dbReference type="Proteomes" id="UP000599009"/>
    </source>
</evidence>